<dbReference type="Gene3D" id="3.40.640.10">
    <property type="entry name" value="Type I PLP-dependent aspartate aminotransferase-like (Major domain)"/>
    <property type="match status" value="2"/>
</dbReference>
<dbReference type="PROSITE" id="PS00455">
    <property type="entry name" value="AMP_BINDING"/>
    <property type="match status" value="1"/>
</dbReference>
<dbReference type="PANTHER" id="PTHR11986">
    <property type="entry name" value="AMINOTRANSFERASE CLASS III"/>
    <property type="match status" value="1"/>
</dbReference>
<dbReference type="PANTHER" id="PTHR11986:SF79">
    <property type="entry name" value="ACETYLORNITHINE AMINOTRANSFERASE, MITOCHONDRIAL"/>
    <property type="match status" value="1"/>
</dbReference>
<dbReference type="SUPFAM" id="SSF56801">
    <property type="entry name" value="Acetyl-CoA synthetase-like"/>
    <property type="match status" value="1"/>
</dbReference>
<keyword evidence="4" id="KW-0663">Pyridoxal phosphate</keyword>
<keyword evidence="2 6" id="KW-0032">Aminotransferase</keyword>
<dbReference type="RefSeq" id="WP_142714441.1">
    <property type="nucleotide sequence ID" value="NZ_FXTH01000008.1"/>
</dbReference>
<evidence type="ECO:0000256" key="4">
    <source>
        <dbReference type="ARBA" id="ARBA00022898"/>
    </source>
</evidence>
<dbReference type="Gene3D" id="3.40.50.12780">
    <property type="entry name" value="N-terminal domain of ligase-like"/>
    <property type="match status" value="1"/>
</dbReference>
<proteinExistence type="predicted"/>
<feature type="domain" description="AMP-dependent synthetase/ligase" evidence="5">
    <location>
        <begin position="96"/>
        <end position="393"/>
    </location>
</feature>
<dbReference type="Proteomes" id="UP000317593">
    <property type="component" value="Unassembled WGS sequence"/>
</dbReference>
<dbReference type="SUPFAM" id="SSF53383">
    <property type="entry name" value="PLP-dependent transferases"/>
    <property type="match status" value="1"/>
</dbReference>
<dbReference type="InterPro" id="IPR000873">
    <property type="entry name" value="AMP-dep_synth/lig_dom"/>
</dbReference>
<protein>
    <submittedName>
        <fullName evidence="6">Acetylornithine/succinyldiaminopimelate/putrescine aminotransferase</fullName>
    </submittedName>
</protein>
<evidence type="ECO:0000256" key="2">
    <source>
        <dbReference type="ARBA" id="ARBA00022576"/>
    </source>
</evidence>
<evidence type="ECO:0000313" key="7">
    <source>
        <dbReference type="Proteomes" id="UP000317593"/>
    </source>
</evidence>
<dbReference type="Gene3D" id="3.90.1150.10">
    <property type="entry name" value="Aspartate Aminotransferase, domain 1"/>
    <property type="match status" value="2"/>
</dbReference>
<evidence type="ECO:0000256" key="3">
    <source>
        <dbReference type="ARBA" id="ARBA00022679"/>
    </source>
</evidence>
<gene>
    <name evidence="6" type="ORF">SAMN06265218_1088</name>
</gene>
<dbReference type="Pfam" id="PF00501">
    <property type="entry name" value="AMP-binding"/>
    <property type="match status" value="1"/>
</dbReference>
<sequence>MRDSIRFDHIINADIKLTESPVQNLAELIFYNLNHRSEKGEIILGHDNKKLIRISLHRYRYIHLQLYKQFSENNIKQGDTMLLAGVPGNNEMIQALLFSALSSYGVRVFMPMFMETNELDEWLSVSNCRLAIIPMTEIRRLDHHVKAKAVVDDIIEKVQGHGIKIWDTFSSFNILHWLNCELPRDNFLSDPLVAAIVERTNLNQEALIITTSGSTGRSKLVVYRQGAFLNSCLSWQMGGMLEKSRLGGRGFTPLFTHTMGIRTFFNALWTGNPACLINTEWFEEQPEIVRYFLLKMKPEHITGGPAAFQLLLEMTRNFPELIPGFRNHFKTLVSSGAPFDSRLVQELQSIFELPIHNALGTTETQQVTNTMRDDPNEDPVTGGLGAPLPGVSLGLKRGEIGNTYRLFIKSPFGCSGILSKEGITPQDEYFYSGDIVELKKGKLVYAGRDGRDFFKDGFGVKIPINSVGEYYRELDPMISHIEFYTLQGEPGLAALVFVRTSSLLPGKVKNKEVITNIKSRLETINDQLFRELNPLEFRHRSIRRFTLLNAEPPKTLKGNVSQKLIQQKHASIILALRKYFVSEDWIHTVKTRQLQFDTFTEHANSYVGRYLRDLKMDLVYHRAEKDSLFAYREGKEIEILDLVGGYGGNLLGHNYPALRKALNKFLDRGAIAIANQGSIHNQVGRLAEKLNDMAGRETGRHFRTLFGSTGAEAVEMALHHACMEWRERMQKMERRQLQQFGSRDAGNFQEIWEQNRKKIETTRLGVITLKSAFHGHSTGARSLIGNKDQRYKFSNMLTLDSLPVDDSNPGWRDQIDQHIQQAHIELTIYKKRKGRIQTTTQRISTIIAAIAEPIAGEGGVRQVNRAVLRYLSGCKFPLILDEIQSGLGRSGEFLASKGIAGDYYLLGKSLGGGLEKISALLVDKNRYIDEFGKYYTTTFGNGELAARVAREMLSLVSAVEIPKRARERGVRLKNRLQAAVNRYPDVLDAVVGRGLMLGIRFRDFSALGNIFLRLMYRQEFLGYVCASYLLNRHFIRVLPTLSAPNVLRVEPSVFITDEEINQLGTALESLAEIIQQQSLYDLFLHFMEDDPFDDQKGYEPPGGLIYPALDLPEEGAKQVTFLAHFTSPSDELRILEPSFAKASNTGLRLLFNHLQVLMEMKPVTLFSKKLFGGRIHFQMKVIPLGSAELERMHREGKKREIIEKIQQGVDEAAIEGSEFVALGGYTSIFTNNGMALVEPSSTKIITGNTLTAASGIRRVLHEIKTSSDVNKPCTLGIVGAAGNIGRAITDYMSKQEHYFNRINLIVHNTKQQVWLEQQLQKSTDKSPLIEIACSVNMEHLRQCDVIVITTNANKPLVFPQHINPDYPVLISDNSVPSALSPEVEKMDRVTMVPFSSYLKLPMDPEFVISSHTPRGTAFCCSVEAMLCGLEEVNVPLRGTLEESSIELMMKLAEKWGLFGEFGTLSSFKSNAYF</sequence>
<dbReference type="InterPro" id="IPR015421">
    <property type="entry name" value="PyrdxlP-dep_Trfase_major"/>
</dbReference>
<dbReference type="GO" id="GO:0008483">
    <property type="term" value="F:transaminase activity"/>
    <property type="evidence" value="ECO:0007669"/>
    <property type="project" value="UniProtKB-KW"/>
</dbReference>
<dbReference type="Gene3D" id="3.40.50.720">
    <property type="entry name" value="NAD(P)-binding Rossmann-like Domain"/>
    <property type="match status" value="1"/>
</dbReference>
<accession>A0A521CY38</accession>
<dbReference type="InterPro" id="IPR042099">
    <property type="entry name" value="ANL_N_sf"/>
</dbReference>
<dbReference type="InterPro" id="IPR050103">
    <property type="entry name" value="Class-III_PLP-dep_AT"/>
</dbReference>
<dbReference type="InterPro" id="IPR020845">
    <property type="entry name" value="AMP-binding_CS"/>
</dbReference>
<dbReference type="GO" id="GO:0042802">
    <property type="term" value="F:identical protein binding"/>
    <property type="evidence" value="ECO:0007669"/>
    <property type="project" value="TreeGrafter"/>
</dbReference>
<comment type="cofactor">
    <cofactor evidence="1">
        <name>pyridoxal 5'-phosphate</name>
        <dbReference type="ChEBI" id="CHEBI:597326"/>
    </cofactor>
</comment>
<evidence type="ECO:0000313" key="6">
    <source>
        <dbReference type="EMBL" id="SMO64386.1"/>
    </source>
</evidence>
<keyword evidence="3 6" id="KW-0808">Transferase</keyword>
<keyword evidence="7" id="KW-1185">Reference proteome</keyword>
<reference evidence="6 7" key="1">
    <citation type="submission" date="2017-05" db="EMBL/GenBank/DDBJ databases">
        <authorList>
            <person name="Varghese N."/>
            <person name="Submissions S."/>
        </authorList>
    </citation>
    <scope>NUCLEOTIDE SEQUENCE [LARGE SCALE GENOMIC DNA]</scope>
    <source>
        <strain evidence="6 7">DSM 21194</strain>
    </source>
</reference>
<dbReference type="InterPro" id="IPR015424">
    <property type="entry name" value="PyrdxlP-dep_Trfase"/>
</dbReference>
<evidence type="ECO:0000259" key="5">
    <source>
        <dbReference type="Pfam" id="PF00501"/>
    </source>
</evidence>
<evidence type="ECO:0000256" key="1">
    <source>
        <dbReference type="ARBA" id="ARBA00001933"/>
    </source>
</evidence>
<dbReference type="EMBL" id="FXTH01000008">
    <property type="protein sequence ID" value="SMO64386.1"/>
    <property type="molecule type" value="Genomic_DNA"/>
</dbReference>
<dbReference type="InterPro" id="IPR015422">
    <property type="entry name" value="PyrdxlP-dep_Trfase_small"/>
</dbReference>
<organism evidence="6 7">
    <name type="scientific">Fodinibius sediminis</name>
    <dbReference type="NCBI Taxonomy" id="1214077"/>
    <lineage>
        <taxon>Bacteria</taxon>
        <taxon>Pseudomonadati</taxon>
        <taxon>Balneolota</taxon>
        <taxon>Balneolia</taxon>
        <taxon>Balneolales</taxon>
        <taxon>Balneolaceae</taxon>
        <taxon>Fodinibius</taxon>
    </lineage>
</organism>
<dbReference type="OrthoDB" id="9801052at2"/>
<name>A0A521CY38_9BACT</name>
<dbReference type="GO" id="GO:0030170">
    <property type="term" value="F:pyridoxal phosphate binding"/>
    <property type="evidence" value="ECO:0007669"/>
    <property type="project" value="InterPro"/>
</dbReference>
<dbReference type="Pfam" id="PF00202">
    <property type="entry name" value="Aminotran_3"/>
    <property type="match status" value="1"/>
</dbReference>
<dbReference type="InterPro" id="IPR005814">
    <property type="entry name" value="Aminotrans_3"/>
</dbReference>